<dbReference type="PRINTS" id="PR02045">
    <property type="entry name" value="F138DOMAIN"/>
</dbReference>
<protein>
    <submittedName>
        <fullName evidence="1">Uncharacterized protein</fullName>
    </submittedName>
</protein>
<dbReference type="Proteomes" id="UP000008225">
    <property type="component" value="Chromosome 12"/>
</dbReference>
<proteinExistence type="predicted"/>
<dbReference type="GeneTree" id="ENSGT01120000271815"/>
<dbReference type="AlphaFoldDB" id="A0A8I3X931"/>
<organism evidence="1 2">
    <name type="scientific">Callithrix jacchus</name>
    <name type="common">White-tufted-ear marmoset</name>
    <name type="synonym">Simia Jacchus</name>
    <dbReference type="NCBI Taxonomy" id="9483"/>
    <lineage>
        <taxon>Eukaryota</taxon>
        <taxon>Metazoa</taxon>
        <taxon>Chordata</taxon>
        <taxon>Craniata</taxon>
        <taxon>Vertebrata</taxon>
        <taxon>Euteleostomi</taxon>
        <taxon>Mammalia</taxon>
        <taxon>Eutheria</taxon>
        <taxon>Euarchontoglires</taxon>
        <taxon>Primates</taxon>
        <taxon>Haplorrhini</taxon>
        <taxon>Platyrrhini</taxon>
        <taxon>Cebidae</taxon>
        <taxon>Callitrichinae</taxon>
        <taxon>Callithrix</taxon>
        <taxon>Callithrix</taxon>
    </lineage>
</organism>
<keyword evidence="2" id="KW-1185">Reference proteome</keyword>
<dbReference type="Ensembl" id="ENSCJAT00000117671.1">
    <property type="protein sequence ID" value="ENSCJAP00000090488.1"/>
    <property type="gene ID" value="ENSCJAG00000076246.1"/>
</dbReference>
<reference evidence="1" key="2">
    <citation type="submission" date="2025-08" db="UniProtKB">
        <authorList>
            <consortium name="Ensembl"/>
        </authorList>
    </citation>
    <scope>IDENTIFICATION</scope>
</reference>
<evidence type="ECO:0000313" key="2">
    <source>
        <dbReference type="Proteomes" id="UP000008225"/>
    </source>
</evidence>
<reference evidence="1 2" key="1">
    <citation type="submission" date="2009-03" db="EMBL/GenBank/DDBJ databases">
        <authorList>
            <person name="Warren W."/>
            <person name="Ye L."/>
            <person name="Minx P."/>
            <person name="Worley K."/>
            <person name="Gibbs R."/>
            <person name="Wilson R.K."/>
        </authorList>
    </citation>
    <scope>NUCLEOTIDE SEQUENCE [LARGE SCALE GENOMIC DNA]</scope>
</reference>
<evidence type="ECO:0000313" key="1">
    <source>
        <dbReference type="Ensembl" id="ENSCJAP00000090488.1"/>
    </source>
</evidence>
<dbReference type="PANTHER" id="PTHR12138">
    <property type="entry name" value="PRIMATE-EXPANDED PROTEIN FAMILY"/>
    <property type="match status" value="1"/>
</dbReference>
<reference evidence="1" key="3">
    <citation type="submission" date="2025-09" db="UniProtKB">
        <authorList>
            <consortium name="Ensembl"/>
        </authorList>
    </citation>
    <scope>IDENTIFICATION</scope>
</reference>
<accession>A0A8I3X931</accession>
<sequence>MLLSYLHFHIWQKLSRLHTHKKDGFSFWPGRSIQRCCKLLVKGFLPVAEAGVQWLYLDSLEPSPLGLKKFFHLSILSSLDYRGVKEKRFCHSLHSLEVFPKGEEQMNMYEQVTMLQSLTLSPGARLEHSGTISAHCNLCLLGSSNSPASASRVAGTTAECHHTQLIFVFLVETGFHHVGPDGLHVLT</sequence>
<dbReference type="PANTHER" id="PTHR12138:SF162">
    <property type="entry name" value="CHROMOSOME UNDETERMINED SCAFFOLD_275, WHOLE GENOME SHOTGUN SEQUENCE"/>
    <property type="match status" value="1"/>
</dbReference>
<name>A0A8I3X931_CALJA</name>